<protein>
    <submittedName>
        <fullName evidence="1">Uncharacterized protein</fullName>
    </submittedName>
</protein>
<gene>
    <name evidence="1" type="ORF">ETSY2_43670</name>
</gene>
<sequence length="98" mass="11191">LAETIALSLPPWDVASESVSDMSELSDEEVLELSELQLPAKQDRRLSKLLRKQQDRALSVQEHTELSVLMQCYQEGLLRKAQALHEAVQRQLREPLEP</sequence>
<dbReference type="AlphaFoldDB" id="W4LIJ1"/>
<accession>W4LIJ1</accession>
<organism evidence="1 2">
    <name type="scientific">Candidatus Entotheonella gemina</name>
    <dbReference type="NCBI Taxonomy" id="1429439"/>
    <lineage>
        <taxon>Bacteria</taxon>
        <taxon>Pseudomonadati</taxon>
        <taxon>Nitrospinota/Tectimicrobiota group</taxon>
        <taxon>Candidatus Tectimicrobiota</taxon>
        <taxon>Candidatus Entotheonellia</taxon>
        <taxon>Candidatus Entotheonellales</taxon>
        <taxon>Candidatus Entotheonellaceae</taxon>
        <taxon>Candidatus Entotheonella</taxon>
    </lineage>
</organism>
<dbReference type="EMBL" id="AZHX01001998">
    <property type="protein sequence ID" value="ETW97918.1"/>
    <property type="molecule type" value="Genomic_DNA"/>
</dbReference>
<reference evidence="1 2" key="1">
    <citation type="journal article" date="2014" name="Nature">
        <title>An environmental bacterial taxon with a large and distinct metabolic repertoire.</title>
        <authorList>
            <person name="Wilson M.C."/>
            <person name="Mori T."/>
            <person name="Ruckert C."/>
            <person name="Uria A.R."/>
            <person name="Helf M.J."/>
            <person name="Takada K."/>
            <person name="Gernert C."/>
            <person name="Steffens U.A."/>
            <person name="Heycke N."/>
            <person name="Schmitt S."/>
            <person name="Rinke C."/>
            <person name="Helfrich E.J."/>
            <person name="Brachmann A.O."/>
            <person name="Gurgui C."/>
            <person name="Wakimoto T."/>
            <person name="Kracht M."/>
            <person name="Crusemann M."/>
            <person name="Hentschel U."/>
            <person name="Abe I."/>
            <person name="Matsunaga S."/>
            <person name="Kalinowski J."/>
            <person name="Takeyama H."/>
            <person name="Piel J."/>
        </authorList>
    </citation>
    <scope>NUCLEOTIDE SEQUENCE [LARGE SCALE GENOMIC DNA]</scope>
    <source>
        <strain evidence="2">TSY2</strain>
    </source>
</reference>
<keyword evidence="2" id="KW-1185">Reference proteome</keyword>
<feature type="non-terminal residue" evidence="1">
    <location>
        <position position="1"/>
    </location>
</feature>
<dbReference type="HOGENOM" id="CLU_2325527_0_0_7"/>
<evidence type="ECO:0000313" key="2">
    <source>
        <dbReference type="Proteomes" id="UP000019140"/>
    </source>
</evidence>
<dbReference type="Proteomes" id="UP000019140">
    <property type="component" value="Unassembled WGS sequence"/>
</dbReference>
<name>W4LIJ1_9BACT</name>
<proteinExistence type="predicted"/>
<comment type="caution">
    <text evidence="1">The sequence shown here is derived from an EMBL/GenBank/DDBJ whole genome shotgun (WGS) entry which is preliminary data.</text>
</comment>
<evidence type="ECO:0000313" key="1">
    <source>
        <dbReference type="EMBL" id="ETW97918.1"/>
    </source>
</evidence>